<accession>A0ACA9NVF0</accession>
<protein>
    <submittedName>
        <fullName evidence="1">483_t:CDS:1</fullName>
    </submittedName>
</protein>
<sequence length="183" mass="20288">TPKEPAAETSISEDLFDEFVYDDEALEEAEGYFTEGTLDDELFENPWRTTDSNPDPEDEPSLELNAVTTKDVFSLPRINDLLEVFGRAAWFTSLDLLSGYWQVTISEKDREKTAFGSCLALTSSLSYRLVSVTLPPPSNFLGHVIGRDGVRPDDGKDLRPIIRSLLQTSPRSPAPALSVEEGC</sequence>
<keyword evidence="2" id="KW-1185">Reference proteome</keyword>
<reference evidence="1" key="1">
    <citation type="submission" date="2021-06" db="EMBL/GenBank/DDBJ databases">
        <authorList>
            <person name="Kallberg Y."/>
            <person name="Tangrot J."/>
            <person name="Rosling A."/>
        </authorList>
    </citation>
    <scope>NUCLEOTIDE SEQUENCE</scope>
    <source>
        <strain evidence="1">IL203A</strain>
    </source>
</reference>
<comment type="caution">
    <text evidence="1">The sequence shown here is derived from an EMBL/GenBank/DDBJ whole genome shotgun (WGS) entry which is preliminary data.</text>
</comment>
<dbReference type="Proteomes" id="UP000789702">
    <property type="component" value="Unassembled WGS sequence"/>
</dbReference>
<feature type="non-terminal residue" evidence="1">
    <location>
        <position position="1"/>
    </location>
</feature>
<dbReference type="EMBL" id="CAJVPU010019645">
    <property type="protein sequence ID" value="CAG8672746.1"/>
    <property type="molecule type" value="Genomic_DNA"/>
</dbReference>
<name>A0ACA9NVF0_9GLOM</name>
<evidence type="ECO:0000313" key="2">
    <source>
        <dbReference type="Proteomes" id="UP000789702"/>
    </source>
</evidence>
<proteinExistence type="predicted"/>
<gene>
    <name evidence="1" type="ORF">DHETER_LOCUS10261</name>
</gene>
<evidence type="ECO:0000313" key="1">
    <source>
        <dbReference type="EMBL" id="CAG8672746.1"/>
    </source>
</evidence>
<organism evidence="1 2">
    <name type="scientific">Dentiscutata heterogama</name>
    <dbReference type="NCBI Taxonomy" id="1316150"/>
    <lineage>
        <taxon>Eukaryota</taxon>
        <taxon>Fungi</taxon>
        <taxon>Fungi incertae sedis</taxon>
        <taxon>Mucoromycota</taxon>
        <taxon>Glomeromycotina</taxon>
        <taxon>Glomeromycetes</taxon>
        <taxon>Diversisporales</taxon>
        <taxon>Gigasporaceae</taxon>
        <taxon>Dentiscutata</taxon>
    </lineage>
</organism>